<comment type="caution">
    <text evidence="1">The sequence shown here is derived from an EMBL/GenBank/DDBJ whole genome shotgun (WGS) entry which is preliminary data.</text>
</comment>
<accession>X0W3B2</accession>
<evidence type="ECO:0008006" key="2">
    <source>
        <dbReference type="Google" id="ProtNLM"/>
    </source>
</evidence>
<reference evidence="1" key="1">
    <citation type="journal article" date="2014" name="Front. Microbiol.">
        <title>High frequency of phylogenetically diverse reductive dehalogenase-homologous genes in deep subseafloor sedimentary metagenomes.</title>
        <authorList>
            <person name="Kawai M."/>
            <person name="Futagami T."/>
            <person name="Toyoda A."/>
            <person name="Takaki Y."/>
            <person name="Nishi S."/>
            <person name="Hori S."/>
            <person name="Arai W."/>
            <person name="Tsubouchi T."/>
            <person name="Morono Y."/>
            <person name="Uchiyama I."/>
            <person name="Ito T."/>
            <person name="Fujiyama A."/>
            <person name="Inagaki F."/>
            <person name="Takami H."/>
        </authorList>
    </citation>
    <scope>NUCLEOTIDE SEQUENCE</scope>
    <source>
        <strain evidence="1">Expedition CK06-06</strain>
    </source>
</reference>
<proteinExistence type="predicted"/>
<dbReference type="AlphaFoldDB" id="X0W3B2"/>
<organism evidence="1">
    <name type="scientific">marine sediment metagenome</name>
    <dbReference type="NCBI Taxonomy" id="412755"/>
    <lineage>
        <taxon>unclassified sequences</taxon>
        <taxon>metagenomes</taxon>
        <taxon>ecological metagenomes</taxon>
    </lineage>
</organism>
<evidence type="ECO:0000313" key="1">
    <source>
        <dbReference type="EMBL" id="GAG25025.1"/>
    </source>
</evidence>
<gene>
    <name evidence="1" type="ORF">S01H1_49788</name>
</gene>
<protein>
    <recommendedName>
        <fullName evidence="2">DUF3168 domain-containing protein</fullName>
    </recommendedName>
</protein>
<sequence>MPTLSTNMEAVAGIEQSHKYDELPGTIHVFPSMIIVPVGGDQEYSVGGPNVAYHVVQMTLYVANQVLPEAYATAVPFIELVRNALAADLQLGGNCTHCLPVTAPAPFYEGPGSIEYGDKQHLGIIFHIIVKENESGDYPVAA</sequence>
<name>X0W3B2_9ZZZZ</name>
<dbReference type="EMBL" id="BARS01032045">
    <property type="protein sequence ID" value="GAG25025.1"/>
    <property type="molecule type" value="Genomic_DNA"/>
</dbReference>